<reference evidence="1 2" key="1">
    <citation type="submission" date="2007-08" db="EMBL/GenBank/DDBJ databases">
        <authorList>
            <person name="Fulton L."/>
            <person name="Clifton S."/>
            <person name="Fulton B."/>
            <person name="Xu J."/>
            <person name="Minx P."/>
            <person name="Pepin K.H."/>
            <person name="Johnson M."/>
            <person name="Thiruvilangam P."/>
            <person name="Bhonagiri V."/>
            <person name="Nash W.E."/>
            <person name="Mardis E.R."/>
            <person name="Wilson R.K."/>
        </authorList>
    </citation>
    <scope>NUCLEOTIDE SEQUENCE [LARGE SCALE GENOMIC DNA]</scope>
    <source>
        <strain evidence="2">ATCC BAA-613 / DSM 15670 / CCUG 46953 / JCM 12243 / WAL 16351</strain>
    </source>
</reference>
<dbReference type="HOGENOM" id="CLU_2896052_0_0_9"/>
<dbReference type="AlphaFoldDB" id="A8S401"/>
<evidence type="ECO:0000313" key="2">
    <source>
        <dbReference type="Proteomes" id="UP000005396"/>
    </source>
</evidence>
<evidence type="ECO:0000313" key="1">
    <source>
        <dbReference type="EMBL" id="EDP13144.1"/>
    </source>
</evidence>
<reference evidence="1 2" key="2">
    <citation type="submission" date="2007-09" db="EMBL/GenBank/DDBJ databases">
        <title>Draft genome sequence of Clostridium bolteae (ATCC BAA-613).</title>
        <authorList>
            <person name="Sudarsanam P."/>
            <person name="Ley R."/>
            <person name="Guruge J."/>
            <person name="Turnbaugh P.J."/>
            <person name="Mahowald M."/>
            <person name="Liep D."/>
            <person name="Gordon J."/>
        </authorList>
    </citation>
    <scope>NUCLEOTIDE SEQUENCE [LARGE SCALE GENOMIC DNA]</scope>
    <source>
        <strain evidence="2">ATCC BAA-613 / DSM 15670 / CCUG 46953 / JCM 12243 / WAL 16351</strain>
    </source>
</reference>
<sequence length="62" mass="7136">MSWTHLSFHFFQKAGIDTDDPSFTYFDFQGYGERYIQKNGVAMAPMVLYSELGRRLCGYSPG</sequence>
<organism evidence="1 2">
    <name type="scientific">Enterocloster bolteae (strain ATCC BAA-613 / DSM 15670 / CCUG 46953 / JCM 12243 / WAL 16351)</name>
    <name type="common">Clostridium bolteae</name>
    <dbReference type="NCBI Taxonomy" id="411902"/>
    <lineage>
        <taxon>Bacteria</taxon>
        <taxon>Bacillati</taxon>
        <taxon>Bacillota</taxon>
        <taxon>Clostridia</taxon>
        <taxon>Lachnospirales</taxon>
        <taxon>Lachnospiraceae</taxon>
        <taxon>Enterocloster</taxon>
    </lineage>
</organism>
<accession>A8S401</accession>
<dbReference type="EMBL" id="ABCC02000057">
    <property type="protein sequence ID" value="EDP13144.1"/>
    <property type="molecule type" value="Genomic_DNA"/>
</dbReference>
<gene>
    <name evidence="1" type="ORF">CLOBOL_06776</name>
</gene>
<proteinExistence type="predicted"/>
<name>A8S401_ENTBW</name>
<protein>
    <submittedName>
        <fullName evidence="1">Uncharacterized protein</fullName>
    </submittedName>
</protein>
<dbReference type="PaxDb" id="411902-CLOBOL_06776"/>
<dbReference type="Proteomes" id="UP000005396">
    <property type="component" value="Unassembled WGS sequence"/>
</dbReference>
<comment type="caution">
    <text evidence="1">The sequence shown here is derived from an EMBL/GenBank/DDBJ whole genome shotgun (WGS) entry which is preliminary data.</text>
</comment>